<gene>
    <name evidence="5" type="ORF">EB796_005848</name>
</gene>
<dbReference type="Pfam" id="PF12783">
    <property type="entry name" value="Sec7-like_HUS"/>
    <property type="match status" value="1"/>
</dbReference>
<evidence type="ECO:0000256" key="3">
    <source>
        <dbReference type="SAM" id="MobiDB-lite"/>
    </source>
</evidence>
<dbReference type="InterPro" id="IPR000904">
    <property type="entry name" value="Sec7_dom"/>
</dbReference>
<dbReference type="GO" id="GO:0005085">
    <property type="term" value="F:guanyl-nucleotide exchange factor activity"/>
    <property type="evidence" value="ECO:0007669"/>
    <property type="project" value="InterPro"/>
</dbReference>
<accession>A0A7J7KB25</accession>
<comment type="caution">
    <text evidence="5">The sequence shown here is derived from an EMBL/GenBank/DDBJ whole genome shotgun (WGS) entry which is preliminary data.</text>
</comment>
<evidence type="ECO:0000313" key="5">
    <source>
        <dbReference type="EMBL" id="KAF6035850.1"/>
    </source>
</evidence>
<keyword evidence="2" id="KW-0653">Protein transport</keyword>
<dbReference type="PANTHER" id="PTHR10663">
    <property type="entry name" value="GUANYL-NUCLEOTIDE EXCHANGE FACTOR"/>
    <property type="match status" value="1"/>
</dbReference>
<keyword evidence="6" id="KW-1185">Reference proteome</keyword>
<dbReference type="PANTHER" id="PTHR10663:SF388">
    <property type="entry name" value="GOLGI-SPECIFIC BREFELDIN A-RESISTANCE GUANINE NUCLEOTIDE EXCHANGE FACTOR 1"/>
    <property type="match status" value="1"/>
</dbReference>
<feature type="region of interest" description="Disordered" evidence="3">
    <location>
        <begin position="537"/>
        <end position="556"/>
    </location>
</feature>
<dbReference type="SUPFAM" id="SSF48425">
    <property type="entry name" value="Sec7 domain"/>
    <property type="match status" value="1"/>
</dbReference>
<dbReference type="GO" id="GO:0032012">
    <property type="term" value="P:regulation of ARF protein signal transduction"/>
    <property type="evidence" value="ECO:0007669"/>
    <property type="project" value="InterPro"/>
</dbReference>
<dbReference type="EMBL" id="VXIV02000819">
    <property type="protein sequence ID" value="KAF6035850.1"/>
    <property type="molecule type" value="Genomic_DNA"/>
</dbReference>
<name>A0A7J7KB25_BUGNE</name>
<evidence type="ECO:0000259" key="4">
    <source>
        <dbReference type="PROSITE" id="PS50190"/>
    </source>
</evidence>
<dbReference type="Gene3D" id="1.10.220.20">
    <property type="match status" value="1"/>
</dbReference>
<organism evidence="5 6">
    <name type="scientific">Bugula neritina</name>
    <name type="common">Brown bryozoan</name>
    <name type="synonym">Sertularia neritina</name>
    <dbReference type="NCBI Taxonomy" id="10212"/>
    <lineage>
        <taxon>Eukaryota</taxon>
        <taxon>Metazoa</taxon>
        <taxon>Spiralia</taxon>
        <taxon>Lophotrochozoa</taxon>
        <taxon>Bryozoa</taxon>
        <taxon>Gymnolaemata</taxon>
        <taxon>Cheilostomatida</taxon>
        <taxon>Flustrina</taxon>
        <taxon>Buguloidea</taxon>
        <taxon>Bugulidae</taxon>
        <taxon>Bugula</taxon>
    </lineage>
</organism>
<sequence>MNDSMFAIAMDELQPANALYLVQGEISCIVTEMKRSIRSSSHSPHEENPLISCFTDLRDTLHNTKALVEIEPIVFLSPFLELVRSEETTGRITGLALTSINKFIAYGFIDCKSRHGAAAVESIADAVTHARFVGTDPESDEVVLMKILYVLRTLLLSPSGSNLTNESVCEIMQSCFRICFETRLSKLLRRTADHILVEMVQLLFSRLPQFKEDAKWAKNMKKLTMRASGMQKPRKNKHSDSRPEATAPTVETQGPALSASGDAPGTASSAPGDIPEAEPSESPRDDTVELSDHGELEDDNSGSETHMVDLHEGLPAVRHDSQADLNDAVDDIEDSGSSVGEQDDCIATLDFINPKGIRFIPKKEGPIVPYGLPAIRELFRFLVSIMNPTDRQNSDEMSYMGIYLLTIALETASMRSHLKFQLEMYLSKVMELIVSDSIRVPYDVKEIALQGLVQLWRIPGLVTELYLNYDCDVHCSNLFEDITKLLSKDSSDTEVYTPAKNAFPVTGLHSTHVLSLDALLTVLESVEAHCHTRIMAAQSADQTDKRGSAGNWRKPQIRPNRMVSSQSTQDIPPLEVLHARKQEKQVYQQAVELFNQKPKQAIAYLKQQGYLDESNTAVVSFLKDTPKLSKAFIGEYISRKDNPALTDAYMRSFNFVGTRLDVALRMSISPSTGSRVTTSRLLTLTLPSLSATPSSC</sequence>
<dbReference type="Pfam" id="PF01369">
    <property type="entry name" value="Sec7"/>
    <property type="match status" value="1"/>
</dbReference>
<dbReference type="GO" id="GO:0015031">
    <property type="term" value="P:protein transport"/>
    <property type="evidence" value="ECO:0007669"/>
    <property type="project" value="UniProtKB-KW"/>
</dbReference>
<feature type="region of interest" description="Disordered" evidence="3">
    <location>
        <begin position="225"/>
        <end position="306"/>
    </location>
</feature>
<protein>
    <submittedName>
        <fullName evidence="5">GBF1</fullName>
    </submittedName>
</protein>
<dbReference type="OrthoDB" id="10258608at2759"/>
<keyword evidence="1" id="KW-0813">Transport</keyword>
<proteinExistence type="predicted"/>
<feature type="domain" description="SEC7" evidence="4">
    <location>
        <begin position="576"/>
        <end position="666"/>
    </location>
</feature>
<dbReference type="InterPro" id="IPR035999">
    <property type="entry name" value="Sec7_dom_sf"/>
</dbReference>
<feature type="compositionally biased region" description="Basic and acidic residues" evidence="3">
    <location>
        <begin position="281"/>
        <end position="294"/>
    </location>
</feature>
<evidence type="ECO:0000313" key="6">
    <source>
        <dbReference type="Proteomes" id="UP000593567"/>
    </source>
</evidence>
<dbReference type="PROSITE" id="PS50190">
    <property type="entry name" value="SEC7"/>
    <property type="match status" value="1"/>
</dbReference>
<dbReference type="InterPro" id="IPR032691">
    <property type="entry name" value="Mon2/Sec7/BIG1-like_HUS"/>
</dbReference>
<evidence type="ECO:0000256" key="2">
    <source>
        <dbReference type="ARBA" id="ARBA00022927"/>
    </source>
</evidence>
<dbReference type="AlphaFoldDB" id="A0A7J7KB25"/>
<reference evidence="5" key="1">
    <citation type="submission" date="2020-06" db="EMBL/GenBank/DDBJ databases">
        <title>Draft genome of Bugula neritina, a colonial animal packing powerful symbionts and potential medicines.</title>
        <authorList>
            <person name="Rayko M."/>
        </authorList>
    </citation>
    <scope>NUCLEOTIDE SEQUENCE [LARGE SCALE GENOMIC DNA]</scope>
    <source>
        <strain evidence="5">Kwan_BN1</strain>
    </source>
</reference>
<evidence type="ECO:0000256" key="1">
    <source>
        <dbReference type="ARBA" id="ARBA00022448"/>
    </source>
</evidence>
<dbReference type="Proteomes" id="UP000593567">
    <property type="component" value="Unassembled WGS sequence"/>
</dbReference>
<dbReference type="Pfam" id="PF16213">
    <property type="entry name" value="DCB"/>
    <property type="match status" value="1"/>
</dbReference>
<dbReference type="InterPro" id="IPR032629">
    <property type="entry name" value="DCB_dom"/>
</dbReference>